<keyword evidence="3" id="KW-1185">Reference proteome</keyword>
<accession>A0A8K0JSK6</accession>
<sequence length="220" mass="23963">MFIRTALRSTKPINTTRITSFRLINTTSIRMAADDQYSKKSEDQTPALKDRVAEVEAIIKKVGTCSLTTVGTDGSLHSRAMRPASTDKLQPVFIYDNSSHKDEEVKKDSHVNVSFLEPTKGDWISIAGKANTTTDRETVKKYFNPATKAWFGDLGDGVHDGTANDPRVTVLIVKPAEIRYFAQKDSMIGQAVEVATSALTGKVATPGAIRTITGEEAATL</sequence>
<evidence type="ECO:0000313" key="2">
    <source>
        <dbReference type="EMBL" id="KAG7580034.1"/>
    </source>
</evidence>
<dbReference type="SUPFAM" id="SSF50475">
    <property type="entry name" value="FMN-binding split barrel"/>
    <property type="match status" value="1"/>
</dbReference>
<dbReference type="PANTHER" id="PTHR34818:SF1">
    <property type="entry name" value="PROTEIN BLI-3"/>
    <property type="match status" value="1"/>
</dbReference>
<dbReference type="OrthoDB" id="434253at2759"/>
<dbReference type="InterPro" id="IPR052917">
    <property type="entry name" value="Stress-Dev_Protein"/>
</dbReference>
<dbReference type="Gene3D" id="2.30.110.10">
    <property type="entry name" value="Electron Transport, Fmn-binding Protein, Chain A"/>
    <property type="match status" value="1"/>
</dbReference>
<organism evidence="2 3">
    <name type="scientific">Filobasidium floriforme</name>
    <dbReference type="NCBI Taxonomy" id="5210"/>
    <lineage>
        <taxon>Eukaryota</taxon>
        <taxon>Fungi</taxon>
        <taxon>Dikarya</taxon>
        <taxon>Basidiomycota</taxon>
        <taxon>Agaricomycotina</taxon>
        <taxon>Tremellomycetes</taxon>
        <taxon>Filobasidiales</taxon>
        <taxon>Filobasidiaceae</taxon>
        <taxon>Filobasidium</taxon>
    </lineage>
</organism>
<reference evidence="2" key="1">
    <citation type="submission" date="2020-04" db="EMBL/GenBank/DDBJ databases">
        <title>Analysis of mating type loci in Filobasidium floriforme.</title>
        <authorList>
            <person name="Nowrousian M."/>
        </authorList>
    </citation>
    <scope>NUCLEOTIDE SEQUENCE</scope>
    <source>
        <strain evidence="2">CBS 6242</strain>
    </source>
</reference>
<feature type="domain" description="General stress protein FMN-binding split barrel" evidence="1">
    <location>
        <begin position="50"/>
        <end position="202"/>
    </location>
</feature>
<dbReference type="AlphaFoldDB" id="A0A8K0JSK6"/>
<dbReference type="Proteomes" id="UP000812966">
    <property type="component" value="Unassembled WGS sequence"/>
</dbReference>
<dbReference type="InterPro" id="IPR038725">
    <property type="entry name" value="YdaG_split_barrel_FMN-bd"/>
</dbReference>
<dbReference type="InterPro" id="IPR012349">
    <property type="entry name" value="Split_barrel_FMN-bd"/>
</dbReference>
<evidence type="ECO:0000259" key="1">
    <source>
        <dbReference type="Pfam" id="PF16242"/>
    </source>
</evidence>
<name>A0A8K0JSK6_9TREE</name>
<comment type="caution">
    <text evidence="2">The sequence shown here is derived from an EMBL/GenBank/DDBJ whole genome shotgun (WGS) entry which is preliminary data.</text>
</comment>
<proteinExistence type="predicted"/>
<evidence type="ECO:0000313" key="3">
    <source>
        <dbReference type="Proteomes" id="UP000812966"/>
    </source>
</evidence>
<protein>
    <recommendedName>
        <fullName evidence="1">General stress protein FMN-binding split barrel domain-containing protein</fullName>
    </recommendedName>
</protein>
<dbReference type="Pfam" id="PF16242">
    <property type="entry name" value="Pyrid_ox_like"/>
    <property type="match status" value="1"/>
</dbReference>
<dbReference type="PANTHER" id="PTHR34818">
    <property type="entry name" value="PROTEIN BLI-3"/>
    <property type="match status" value="1"/>
</dbReference>
<gene>
    <name evidence="2" type="ORF">FFLO_00005</name>
</gene>
<dbReference type="EMBL" id="JABELV010000001">
    <property type="protein sequence ID" value="KAG7580034.1"/>
    <property type="molecule type" value="Genomic_DNA"/>
</dbReference>